<gene>
    <name evidence="4" type="ORF">K6T50_05080</name>
</gene>
<evidence type="ECO:0000256" key="2">
    <source>
        <dbReference type="ARBA" id="ARBA00023315"/>
    </source>
</evidence>
<dbReference type="PROSITE" id="PS51186">
    <property type="entry name" value="GNAT"/>
    <property type="match status" value="1"/>
</dbReference>
<dbReference type="KEGG" id="hmp:K6T50_05080"/>
<organism evidence="4 5">
    <name type="scientific">Halobaculum magnesiiphilum</name>
    <dbReference type="NCBI Taxonomy" id="1017351"/>
    <lineage>
        <taxon>Archaea</taxon>
        <taxon>Methanobacteriati</taxon>
        <taxon>Methanobacteriota</taxon>
        <taxon>Stenosarchaea group</taxon>
        <taxon>Halobacteria</taxon>
        <taxon>Halobacteriales</taxon>
        <taxon>Haloferacaceae</taxon>
        <taxon>Halobaculum</taxon>
    </lineage>
</organism>
<evidence type="ECO:0000259" key="3">
    <source>
        <dbReference type="PROSITE" id="PS51186"/>
    </source>
</evidence>
<dbReference type="Pfam" id="PF00583">
    <property type="entry name" value="Acetyltransf_1"/>
    <property type="match status" value="1"/>
</dbReference>
<keyword evidence="5" id="KW-1185">Reference proteome</keyword>
<dbReference type="InterPro" id="IPR000182">
    <property type="entry name" value="GNAT_dom"/>
</dbReference>
<sequence length="155" mass="17681">MDLVEATAADLDALVDRWYDLANAMEGHSELNELVYADADQVPDDGFRAHLDDEQVTDYLVVDDAETIGFLTLREGRHPSRRYSRYLRIENVAIDEEHRGQGHGTAVVECVKEIARERGCDHLKVACEWGNEGARRFYRDAGFRPKQVDYAQPIE</sequence>
<feature type="domain" description="N-acetyltransferase" evidence="3">
    <location>
        <begin position="1"/>
        <end position="155"/>
    </location>
</feature>
<dbReference type="CDD" id="cd04301">
    <property type="entry name" value="NAT_SF"/>
    <property type="match status" value="1"/>
</dbReference>
<evidence type="ECO:0000256" key="1">
    <source>
        <dbReference type="ARBA" id="ARBA00022679"/>
    </source>
</evidence>
<dbReference type="PANTHER" id="PTHR43877">
    <property type="entry name" value="AMINOALKYLPHOSPHONATE N-ACETYLTRANSFERASE-RELATED-RELATED"/>
    <property type="match status" value="1"/>
</dbReference>
<dbReference type="Gene3D" id="3.40.630.30">
    <property type="match status" value="1"/>
</dbReference>
<reference evidence="4 5" key="1">
    <citation type="journal article" date="2021" name="Int. J. Syst. Evol. Microbiol.">
        <title>Halobaculum halophilum sp. nov. and Halobaculum salinum sp. nov., isolated from salt lake and saline soil.</title>
        <authorList>
            <person name="Cui H.L."/>
            <person name="Shi X.W."/>
            <person name="Yin X.M."/>
            <person name="Yang X.Y."/>
            <person name="Hou J."/>
            <person name="Zhu L."/>
        </authorList>
    </citation>
    <scope>NUCLEOTIDE SEQUENCE [LARGE SCALE GENOMIC DNA]</scope>
    <source>
        <strain evidence="4 5">NBRC 109044</strain>
    </source>
</reference>
<evidence type="ECO:0000313" key="5">
    <source>
        <dbReference type="Proteomes" id="UP000826254"/>
    </source>
</evidence>
<name>A0A8T8WF87_9EURY</name>
<dbReference type="Proteomes" id="UP000826254">
    <property type="component" value="Chromosome"/>
</dbReference>
<dbReference type="RefSeq" id="WP_222608317.1">
    <property type="nucleotide sequence ID" value="NZ_CP081958.1"/>
</dbReference>
<keyword evidence="2" id="KW-0012">Acyltransferase</keyword>
<dbReference type="GeneID" id="67177492"/>
<dbReference type="EMBL" id="CP081958">
    <property type="protein sequence ID" value="QZP38517.1"/>
    <property type="molecule type" value="Genomic_DNA"/>
</dbReference>
<dbReference type="InterPro" id="IPR050832">
    <property type="entry name" value="Bact_Acetyltransf"/>
</dbReference>
<dbReference type="GO" id="GO:0016747">
    <property type="term" value="F:acyltransferase activity, transferring groups other than amino-acyl groups"/>
    <property type="evidence" value="ECO:0007669"/>
    <property type="project" value="InterPro"/>
</dbReference>
<dbReference type="PANTHER" id="PTHR43877:SF2">
    <property type="entry name" value="AMINOALKYLPHOSPHONATE N-ACETYLTRANSFERASE-RELATED"/>
    <property type="match status" value="1"/>
</dbReference>
<keyword evidence="1" id="KW-0808">Transferase</keyword>
<proteinExistence type="predicted"/>
<dbReference type="SUPFAM" id="SSF55729">
    <property type="entry name" value="Acyl-CoA N-acyltransferases (Nat)"/>
    <property type="match status" value="1"/>
</dbReference>
<dbReference type="InterPro" id="IPR016181">
    <property type="entry name" value="Acyl_CoA_acyltransferase"/>
</dbReference>
<evidence type="ECO:0000313" key="4">
    <source>
        <dbReference type="EMBL" id="QZP38517.1"/>
    </source>
</evidence>
<protein>
    <submittedName>
        <fullName evidence="4">GNAT family N-acetyltransferase</fullName>
    </submittedName>
</protein>
<accession>A0A8T8WF87</accession>
<dbReference type="AlphaFoldDB" id="A0A8T8WF87"/>